<reference evidence="1" key="1">
    <citation type="journal article" date="2014" name="Front. Microbiol.">
        <title>High frequency of phylogenetically diverse reductive dehalogenase-homologous genes in deep subseafloor sedimentary metagenomes.</title>
        <authorList>
            <person name="Kawai M."/>
            <person name="Futagami T."/>
            <person name="Toyoda A."/>
            <person name="Takaki Y."/>
            <person name="Nishi S."/>
            <person name="Hori S."/>
            <person name="Arai W."/>
            <person name="Tsubouchi T."/>
            <person name="Morono Y."/>
            <person name="Uchiyama I."/>
            <person name="Ito T."/>
            <person name="Fujiyama A."/>
            <person name="Inagaki F."/>
            <person name="Takami H."/>
        </authorList>
    </citation>
    <scope>NUCLEOTIDE SEQUENCE</scope>
    <source>
        <strain evidence="1">Expedition CK06-06</strain>
    </source>
</reference>
<proteinExistence type="predicted"/>
<sequence length="47" mass="5524">MEEHNCRNVGWVSNGDTVKLKGVWTLKLEDDYYNVKIKYCPYCGIKL</sequence>
<gene>
    <name evidence="1" type="ORF">S01H1_18926</name>
</gene>
<dbReference type="EMBL" id="BARS01010171">
    <property type="protein sequence ID" value="GAF90551.1"/>
    <property type="molecule type" value="Genomic_DNA"/>
</dbReference>
<name>X0TTM3_9ZZZZ</name>
<dbReference type="AlphaFoldDB" id="X0TTM3"/>
<organism evidence="1">
    <name type="scientific">marine sediment metagenome</name>
    <dbReference type="NCBI Taxonomy" id="412755"/>
    <lineage>
        <taxon>unclassified sequences</taxon>
        <taxon>metagenomes</taxon>
        <taxon>ecological metagenomes</taxon>
    </lineage>
</organism>
<evidence type="ECO:0000313" key="1">
    <source>
        <dbReference type="EMBL" id="GAF90551.1"/>
    </source>
</evidence>
<accession>X0TTM3</accession>
<protein>
    <submittedName>
        <fullName evidence="1">Uncharacterized protein</fullName>
    </submittedName>
</protein>
<comment type="caution">
    <text evidence="1">The sequence shown here is derived from an EMBL/GenBank/DDBJ whole genome shotgun (WGS) entry which is preliminary data.</text>
</comment>